<dbReference type="Pfam" id="PF22725">
    <property type="entry name" value="GFO_IDH_MocA_C3"/>
    <property type="match status" value="1"/>
</dbReference>
<dbReference type="InterPro" id="IPR055170">
    <property type="entry name" value="GFO_IDH_MocA-like_dom"/>
</dbReference>
<evidence type="ECO:0000259" key="3">
    <source>
        <dbReference type="Pfam" id="PF22725"/>
    </source>
</evidence>
<accession>A0ABR9AP85</accession>
<dbReference type="EMBL" id="JACYTQ010000007">
    <property type="protein sequence ID" value="MBD8490597.1"/>
    <property type="molecule type" value="Genomic_DNA"/>
</dbReference>
<dbReference type="Gene3D" id="3.30.360.10">
    <property type="entry name" value="Dihydrodipicolinate Reductase, domain 2"/>
    <property type="match status" value="1"/>
</dbReference>
<dbReference type="PANTHER" id="PTHR43818">
    <property type="entry name" value="BCDNA.GH03377"/>
    <property type="match status" value="1"/>
</dbReference>
<gene>
    <name evidence="4" type="ORF">IFO69_17725</name>
</gene>
<comment type="caution">
    <text evidence="4">The sequence shown here is derived from an EMBL/GenBank/DDBJ whole genome shotgun (WGS) entry which is preliminary data.</text>
</comment>
<dbReference type="SUPFAM" id="SSF55347">
    <property type="entry name" value="Glyceraldehyde-3-phosphate dehydrogenase-like, C-terminal domain"/>
    <property type="match status" value="1"/>
</dbReference>
<keyword evidence="1" id="KW-0560">Oxidoreductase</keyword>
<feature type="domain" description="Gfo/Idh/MocA-like oxidoreductase N-terminal" evidence="2">
    <location>
        <begin position="9"/>
        <end position="129"/>
    </location>
</feature>
<reference evidence="4 5" key="1">
    <citation type="submission" date="2020-09" db="EMBL/GenBank/DDBJ databases">
        <title>Echinicola sp. CAU 1574 isolated from sand of Sido Beach.</title>
        <authorList>
            <person name="Kim W."/>
        </authorList>
    </citation>
    <scope>NUCLEOTIDE SEQUENCE [LARGE SCALE GENOMIC DNA]</scope>
    <source>
        <strain evidence="4 5">CAU 1574</strain>
    </source>
</reference>
<dbReference type="SUPFAM" id="SSF51735">
    <property type="entry name" value="NAD(P)-binding Rossmann-fold domains"/>
    <property type="match status" value="1"/>
</dbReference>
<dbReference type="PANTHER" id="PTHR43818:SF11">
    <property type="entry name" value="BCDNA.GH03377"/>
    <property type="match status" value="1"/>
</dbReference>
<evidence type="ECO:0000256" key="1">
    <source>
        <dbReference type="ARBA" id="ARBA00023002"/>
    </source>
</evidence>
<evidence type="ECO:0000259" key="2">
    <source>
        <dbReference type="Pfam" id="PF01408"/>
    </source>
</evidence>
<name>A0ABR9AP85_9BACT</name>
<protein>
    <submittedName>
        <fullName evidence="4">Gfo/Idh/MocA family oxidoreductase</fullName>
    </submittedName>
</protein>
<dbReference type="InterPro" id="IPR050463">
    <property type="entry name" value="Gfo/Idh/MocA_oxidrdct_glycsds"/>
</dbReference>
<keyword evidence="5" id="KW-1185">Reference proteome</keyword>
<dbReference type="RefSeq" id="WP_192011470.1">
    <property type="nucleotide sequence ID" value="NZ_JACYTQ010000007.1"/>
</dbReference>
<dbReference type="Pfam" id="PF01408">
    <property type="entry name" value="GFO_IDH_MocA"/>
    <property type="match status" value="1"/>
</dbReference>
<dbReference type="Gene3D" id="3.40.50.720">
    <property type="entry name" value="NAD(P)-binding Rossmann-like Domain"/>
    <property type="match status" value="1"/>
</dbReference>
<sequence>MKKIEDNEVRWGILGVGDVCELKSAPAMNLVENSRLVAVMRRNEEKVKDYARRHHVPKWYTDADELINDPEVNAIYIATPPHVHKELTLKAAAAGKPVYVEKPMARTYEECKEMMAACEAAGVPLYVAYYRRTLPHFVKIKELIAAGAIGEVRYVNIQMNQVLRPDIVRNLTNNWRINPEVAGGGYFYDLASHQLDFLDFALGPIMKVKGFKTNQAGIYEAEDLVVATFEFESGVMGSGSWCFTSSKVSEKDSTTIYGSKGQISYETFGDGKLILDSEIEGGKLFEFDLPKHIQNILIQDIVGDMLGIASSPSTGMSAARTNWVMDQIGH</sequence>
<dbReference type="Proteomes" id="UP000647133">
    <property type="component" value="Unassembled WGS sequence"/>
</dbReference>
<dbReference type="InterPro" id="IPR000683">
    <property type="entry name" value="Gfo/Idh/MocA-like_OxRdtase_N"/>
</dbReference>
<organism evidence="4 5">
    <name type="scientific">Echinicola arenosa</name>
    <dbReference type="NCBI Taxonomy" id="2774144"/>
    <lineage>
        <taxon>Bacteria</taxon>
        <taxon>Pseudomonadati</taxon>
        <taxon>Bacteroidota</taxon>
        <taxon>Cytophagia</taxon>
        <taxon>Cytophagales</taxon>
        <taxon>Cyclobacteriaceae</taxon>
        <taxon>Echinicola</taxon>
    </lineage>
</organism>
<feature type="domain" description="GFO/IDH/MocA-like oxidoreductase" evidence="3">
    <location>
        <begin position="137"/>
        <end position="263"/>
    </location>
</feature>
<proteinExistence type="predicted"/>
<evidence type="ECO:0000313" key="4">
    <source>
        <dbReference type="EMBL" id="MBD8490597.1"/>
    </source>
</evidence>
<evidence type="ECO:0000313" key="5">
    <source>
        <dbReference type="Proteomes" id="UP000647133"/>
    </source>
</evidence>
<dbReference type="InterPro" id="IPR036291">
    <property type="entry name" value="NAD(P)-bd_dom_sf"/>
</dbReference>